<feature type="active site" description="Proton donor" evidence="6">
    <location>
        <position position="20"/>
    </location>
</feature>
<organism evidence="7 8">
    <name type="scientific">Gilliamella bombicola</name>
    <dbReference type="NCBI Taxonomy" id="1798182"/>
    <lineage>
        <taxon>Bacteria</taxon>
        <taxon>Pseudomonadati</taxon>
        <taxon>Pseudomonadota</taxon>
        <taxon>Gammaproteobacteria</taxon>
        <taxon>Orbales</taxon>
        <taxon>Orbaceae</taxon>
        <taxon>Gilliamella</taxon>
    </lineage>
</organism>
<keyword evidence="5 6" id="KW-0119">Carbohydrate metabolism</keyword>
<keyword evidence="3 6" id="KW-0963">Cytoplasm</keyword>
<evidence type="ECO:0000256" key="5">
    <source>
        <dbReference type="ARBA" id="ARBA00023277"/>
    </source>
</evidence>
<protein>
    <recommendedName>
        <fullName evidence="2 6">D-ribose pyranase</fullName>
        <ecNumber evidence="2 6">5.4.99.62</ecNumber>
    </recommendedName>
</protein>
<evidence type="ECO:0000256" key="6">
    <source>
        <dbReference type="HAMAP-Rule" id="MF_01661"/>
    </source>
</evidence>
<dbReference type="OrthoDB" id="9805009at2"/>
<name>A0A1C4ALF4_9GAMM</name>
<evidence type="ECO:0000256" key="3">
    <source>
        <dbReference type="ARBA" id="ARBA00022490"/>
    </source>
</evidence>
<evidence type="ECO:0000256" key="2">
    <source>
        <dbReference type="ARBA" id="ARBA00012862"/>
    </source>
</evidence>
<dbReference type="GO" id="GO:0062193">
    <property type="term" value="F:D-ribose pyranase activity"/>
    <property type="evidence" value="ECO:0007669"/>
    <property type="project" value="UniProtKB-EC"/>
</dbReference>
<comment type="similarity">
    <text evidence="6">Belongs to the RbsD / FucU family. RbsD subfamily.</text>
</comment>
<dbReference type="EC" id="5.4.99.62" evidence="2 6"/>
<dbReference type="AlphaFoldDB" id="A0A1C4ALF4"/>
<dbReference type="PANTHER" id="PTHR37831">
    <property type="entry name" value="D-RIBOSE PYRANASE"/>
    <property type="match status" value="1"/>
</dbReference>
<evidence type="ECO:0000313" key="8">
    <source>
        <dbReference type="Proteomes" id="UP000199670"/>
    </source>
</evidence>
<evidence type="ECO:0000256" key="4">
    <source>
        <dbReference type="ARBA" id="ARBA00023235"/>
    </source>
</evidence>
<dbReference type="UniPathway" id="UPA00916">
    <property type="reaction ID" value="UER00888"/>
</dbReference>
<dbReference type="STRING" id="1798182.GA0061081_10330"/>
<dbReference type="SUPFAM" id="SSF102546">
    <property type="entry name" value="RbsD-like"/>
    <property type="match status" value="1"/>
</dbReference>
<evidence type="ECO:0000313" key="7">
    <source>
        <dbReference type="EMBL" id="SCB95425.1"/>
    </source>
</evidence>
<comment type="subunit">
    <text evidence="6">Homodecamer.</text>
</comment>
<dbReference type="Gene3D" id="3.40.1650.10">
    <property type="entry name" value="RbsD-like domain"/>
    <property type="match status" value="1"/>
</dbReference>
<dbReference type="EMBL" id="FMAQ01000003">
    <property type="protein sequence ID" value="SCB95425.1"/>
    <property type="molecule type" value="Genomic_DNA"/>
</dbReference>
<keyword evidence="8" id="KW-1185">Reference proteome</keyword>
<feature type="binding site" evidence="6">
    <location>
        <position position="106"/>
    </location>
    <ligand>
        <name>substrate</name>
    </ligand>
</feature>
<evidence type="ECO:0000256" key="1">
    <source>
        <dbReference type="ARBA" id="ARBA00000223"/>
    </source>
</evidence>
<dbReference type="GO" id="GO:0019303">
    <property type="term" value="P:D-ribose catabolic process"/>
    <property type="evidence" value="ECO:0007669"/>
    <property type="project" value="UniProtKB-UniRule"/>
</dbReference>
<dbReference type="GO" id="GO:0016872">
    <property type="term" value="F:intramolecular lyase activity"/>
    <property type="evidence" value="ECO:0007669"/>
    <property type="project" value="UniProtKB-UniRule"/>
</dbReference>
<dbReference type="NCBIfam" id="NF008761">
    <property type="entry name" value="PRK11797.1"/>
    <property type="match status" value="1"/>
</dbReference>
<gene>
    <name evidence="6" type="primary">rbsD</name>
    <name evidence="7" type="ORF">GA0061081_10330</name>
</gene>
<feature type="binding site" evidence="6">
    <location>
        <position position="28"/>
    </location>
    <ligand>
        <name>substrate</name>
    </ligand>
</feature>
<reference evidence="8" key="1">
    <citation type="submission" date="2016-08" db="EMBL/GenBank/DDBJ databases">
        <authorList>
            <person name="Varghese N."/>
            <person name="Submissions Spin"/>
        </authorList>
    </citation>
    <scope>NUCLEOTIDE SEQUENCE [LARGE SCALE GENOMIC DNA]</scope>
    <source>
        <strain evidence="8">R-53248</strain>
    </source>
</reference>
<dbReference type="InterPro" id="IPR007721">
    <property type="entry name" value="RbsD_FucU"/>
</dbReference>
<dbReference type="InterPro" id="IPR023750">
    <property type="entry name" value="RbsD-like_sf"/>
</dbReference>
<proteinExistence type="inferred from homology"/>
<accession>A0A1C4ALF4</accession>
<dbReference type="HAMAP" id="MF_01661">
    <property type="entry name" value="D_rib_pyranase"/>
    <property type="match status" value="1"/>
</dbReference>
<dbReference type="GO" id="GO:0048029">
    <property type="term" value="F:monosaccharide binding"/>
    <property type="evidence" value="ECO:0007669"/>
    <property type="project" value="InterPro"/>
</dbReference>
<comment type="catalytic activity">
    <reaction evidence="1 6">
        <text>beta-D-ribopyranose = beta-D-ribofuranose</text>
        <dbReference type="Rhea" id="RHEA:25432"/>
        <dbReference type="ChEBI" id="CHEBI:27476"/>
        <dbReference type="ChEBI" id="CHEBI:47002"/>
        <dbReference type="EC" id="5.4.99.62"/>
    </reaction>
</comment>
<comment type="pathway">
    <text evidence="6">Carbohydrate metabolism; D-ribose degradation; D-ribose 5-phosphate from beta-D-ribopyranose: step 1/2.</text>
</comment>
<dbReference type="Proteomes" id="UP000199670">
    <property type="component" value="Unassembled WGS sequence"/>
</dbReference>
<keyword evidence="4 6" id="KW-0413">Isomerase</keyword>
<comment type="subcellular location">
    <subcellularLocation>
        <location evidence="6">Cytoplasm</location>
    </subcellularLocation>
</comment>
<dbReference type="RefSeq" id="WP_091347313.1">
    <property type="nucleotide sequence ID" value="NZ_FMAQ01000003.1"/>
</dbReference>
<dbReference type="GO" id="GO:0005829">
    <property type="term" value="C:cytosol"/>
    <property type="evidence" value="ECO:0007669"/>
    <property type="project" value="TreeGrafter"/>
</dbReference>
<sequence>MYKGQLFNSEIIQVLSKMGHTDQIAIGDAGLPIASDTPRIDLAVTYGVPSFIQVFQTVSKDMQIEKVILAEEIIKRNCEMHKLILEQIKKLEQVQNSSIETIYVSHEKLKLQTRHCKAVIRTGECSPFANVILQSGVIF</sequence>
<feature type="binding site" evidence="6">
    <location>
        <begin position="128"/>
        <end position="130"/>
    </location>
    <ligand>
        <name>substrate</name>
    </ligand>
</feature>
<dbReference type="Pfam" id="PF05025">
    <property type="entry name" value="RbsD_FucU"/>
    <property type="match status" value="1"/>
</dbReference>
<comment type="function">
    <text evidence="6">Catalyzes the interconversion of beta-pyran and beta-furan forms of D-ribose.</text>
</comment>
<dbReference type="PANTHER" id="PTHR37831:SF1">
    <property type="entry name" value="D-RIBOSE PYRANASE"/>
    <property type="match status" value="1"/>
</dbReference>
<dbReference type="InterPro" id="IPR023064">
    <property type="entry name" value="D-ribose_pyranase"/>
</dbReference>